<dbReference type="InterPro" id="IPR001811">
    <property type="entry name" value="Chemokine_IL8-like_dom"/>
</dbReference>
<dbReference type="PANTHER" id="PTHR12015">
    <property type="entry name" value="SMALL INDUCIBLE CYTOKINE A"/>
    <property type="match status" value="1"/>
</dbReference>
<evidence type="ECO:0000313" key="5">
    <source>
        <dbReference type="EMBL" id="KAI1882745.1"/>
    </source>
</evidence>
<dbReference type="SUPFAM" id="SSF54117">
    <property type="entry name" value="Interleukin 8-like chemokines"/>
    <property type="match status" value="1"/>
</dbReference>
<evidence type="ECO:0000256" key="2">
    <source>
        <dbReference type="SAM" id="MobiDB-lite"/>
    </source>
</evidence>
<dbReference type="SMART" id="SM00199">
    <property type="entry name" value="SCY"/>
    <property type="match status" value="1"/>
</dbReference>
<feature type="domain" description="Chemokine interleukin-8-like" evidence="4">
    <location>
        <begin position="28"/>
        <end position="92"/>
    </location>
</feature>
<dbReference type="EMBL" id="JAERUA010000024">
    <property type="protein sequence ID" value="KAI1882745.1"/>
    <property type="molecule type" value="Genomic_DNA"/>
</dbReference>
<keyword evidence="1" id="KW-0202">Cytokine</keyword>
<proteinExistence type="predicted"/>
<gene>
    <name evidence="5" type="ORF">AGOR_G00238100</name>
</gene>
<feature type="signal peptide" evidence="3">
    <location>
        <begin position="1"/>
        <end position="25"/>
    </location>
</feature>
<dbReference type="Gene3D" id="2.40.50.40">
    <property type="match status" value="1"/>
</dbReference>
<dbReference type="GO" id="GO:0005615">
    <property type="term" value="C:extracellular space"/>
    <property type="evidence" value="ECO:0007669"/>
    <property type="project" value="UniProtKB-KW"/>
</dbReference>
<comment type="caution">
    <text evidence="5">The sequence shown here is derived from an EMBL/GenBank/DDBJ whole genome shotgun (WGS) entry which is preliminary data.</text>
</comment>
<dbReference type="InterPro" id="IPR039809">
    <property type="entry name" value="Chemokine_b/g/d"/>
</dbReference>
<dbReference type="GO" id="GO:0006955">
    <property type="term" value="P:immune response"/>
    <property type="evidence" value="ECO:0007669"/>
    <property type="project" value="InterPro"/>
</dbReference>
<dbReference type="CDD" id="cd00272">
    <property type="entry name" value="Chemokine_CC"/>
    <property type="match status" value="1"/>
</dbReference>
<dbReference type="GO" id="GO:0008009">
    <property type="term" value="F:chemokine activity"/>
    <property type="evidence" value="ECO:0007669"/>
    <property type="project" value="InterPro"/>
</dbReference>
<evidence type="ECO:0000259" key="4">
    <source>
        <dbReference type="SMART" id="SM00199"/>
    </source>
</evidence>
<feature type="chain" id="PRO_5035840488" description="Chemokine interleukin-8-like domain-containing protein" evidence="3">
    <location>
        <begin position="26"/>
        <end position="117"/>
    </location>
</feature>
<feature type="region of interest" description="Disordered" evidence="2">
    <location>
        <begin position="91"/>
        <end position="117"/>
    </location>
</feature>
<name>A0A8T3CJ54_9TELE</name>
<sequence>MKISVVAFSAALLAVALVGINGVGAQSRGSCCLNYSKGSDLKKIPLNAIKEYRIQEVTGNCHIQAVLFVTVKGQRICANPRAKNVKRLLKNLRKRKNKTQDSRRGRRETMIQSDYEY</sequence>
<evidence type="ECO:0000313" key="6">
    <source>
        <dbReference type="Proteomes" id="UP000829720"/>
    </source>
</evidence>
<protein>
    <recommendedName>
        <fullName evidence="4">Chemokine interleukin-8-like domain-containing protein</fullName>
    </recommendedName>
</protein>
<evidence type="ECO:0000256" key="3">
    <source>
        <dbReference type="SAM" id="SignalP"/>
    </source>
</evidence>
<organism evidence="5 6">
    <name type="scientific">Albula goreensis</name>
    <dbReference type="NCBI Taxonomy" id="1534307"/>
    <lineage>
        <taxon>Eukaryota</taxon>
        <taxon>Metazoa</taxon>
        <taxon>Chordata</taxon>
        <taxon>Craniata</taxon>
        <taxon>Vertebrata</taxon>
        <taxon>Euteleostomi</taxon>
        <taxon>Actinopterygii</taxon>
        <taxon>Neopterygii</taxon>
        <taxon>Teleostei</taxon>
        <taxon>Albuliformes</taxon>
        <taxon>Albulidae</taxon>
        <taxon>Albula</taxon>
    </lineage>
</organism>
<keyword evidence="6" id="KW-1185">Reference proteome</keyword>
<dbReference type="OrthoDB" id="9447832at2759"/>
<accession>A0A8T3CJ54</accession>
<dbReference type="Proteomes" id="UP000829720">
    <property type="component" value="Unassembled WGS sequence"/>
</dbReference>
<keyword evidence="3" id="KW-0732">Signal</keyword>
<feature type="compositionally biased region" description="Basic and acidic residues" evidence="2">
    <location>
        <begin position="98"/>
        <end position="109"/>
    </location>
</feature>
<dbReference type="AlphaFoldDB" id="A0A8T3CJ54"/>
<evidence type="ECO:0000256" key="1">
    <source>
        <dbReference type="ARBA" id="ARBA00022514"/>
    </source>
</evidence>
<dbReference type="Pfam" id="PF00048">
    <property type="entry name" value="IL8"/>
    <property type="match status" value="1"/>
</dbReference>
<reference evidence="5" key="1">
    <citation type="submission" date="2021-01" db="EMBL/GenBank/DDBJ databases">
        <authorList>
            <person name="Zahm M."/>
            <person name="Roques C."/>
            <person name="Cabau C."/>
            <person name="Klopp C."/>
            <person name="Donnadieu C."/>
            <person name="Jouanno E."/>
            <person name="Lampietro C."/>
            <person name="Louis A."/>
            <person name="Herpin A."/>
            <person name="Echchiki A."/>
            <person name="Berthelot C."/>
            <person name="Parey E."/>
            <person name="Roest-Crollius H."/>
            <person name="Braasch I."/>
            <person name="Postlethwait J."/>
            <person name="Bobe J."/>
            <person name="Montfort J."/>
            <person name="Bouchez O."/>
            <person name="Begum T."/>
            <person name="Mejri S."/>
            <person name="Adams A."/>
            <person name="Chen W.-J."/>
            <person name="Guiguen Y."/>
        </authorList>
    </citation>
    <scope>NUCLEOTIDE SEQUENCE</scope>
    <source>
        <tissue evidence="5">Blood</tissue>
    </source>
</reference>
<dbReference type="InterPro" id="IPR036048">
    <property type="entry name" value="Interleukin_8-like_sf"/>
</dbReference>